<dbReference type="SMART" id="SM00341">
    <property type="entry name" value="HRDC"/>
    <property type="match status" value="1"/>
</dbReference>
<dbReference type="GO" id="GO:0071036">
    <property type="term" value="P:nuclear polyadenylation-dependent snoRNA catabolic process"/>
    <property type="evidence" value="ECO:0007669"/>
    <property type="project" value="TreeGrafter"/>
</dbReference>
<evidence type="ECO:0000313" key="11">
    <source>
        <dbReference type="EMBL" id="OQO12508.1"/>
    </source>
</evidence>
<dbReference type="InterPro" id="IPR002562">
    <property type="entry name" value="3'-5'_exonuclease_dom"/>
</dbReference>
<comment type="similarity">
    <text evidence="8">Belongs to the exosome component 10/RRP6 family.</text>
</comment>
<keyword evidence="3" id="KW-0540">Nuclease</keyword>
<evidence type="ECO:0000256" key="5">
    <source>
        <dbReference type="ARBA" id="ARBA00022835"/>
    </source>
</evidence>
<dbReference type="GO" id="GO:0000175">
    <property type="term" value="F:3'-5'-RNA exonuclease activity"/>
    <property type="evidence" value="ECO:0007669"/>
    <property type="project" value="InterPro"/>
</dbReference>
<keyword evidence="2" id="KW-0698">rRNA processing</keyword>
<evidence type="ECO:0000256" key="1">
    <source>
        <dbReference type="ARBA" id="ARBA00004123"/>
    </source>
</evidence>
<dbReference type="Pfam" id="PF01612">
    <property type="entry name" value="DNA_pol_A_exo1"/>
    <property type="match status" value="1"/>
</dbReference>
<feature type="compositionally biased region" description="Basic and acidic residues" evidence="9">
    <location>
        <begin position="744"/>
        <end position="754"/>
    </location>
</feature>
<dbReference type="GO" id="GO:0071039">
    <property type="term" value="P:nuclear polyadenylation-dependent CUT catabolic process"/>
    <property type="evidence" value="ECO:0007669"/>
    <property type="project" value="TreeGrafter"/>
</dbReference>
<dbReference type="AlphaFoldDB" id="A0A1V8TMP0"/>
<dbReference type="PROSITE" id="PS50967">
    <property type="entry name" value="HRDC"/>
    <property type="match status" value="1"/>
</dbReference>
<dbReference type="FunFam" id="3.30.420.10:FF:000059">
    <property type="entry name" value="Exosome complex exonuclease Rrp6"/>
    <property type="match status" value="1"/>
</dbReference>
<feature type="region of interest" description="Disordered" evidence="9">
    <location>
        <begin position="729"/>
        <end position="790"/>
    </location>
</feature>
<evidence type="ECO:0000256" key="6">
    <source>
        <dbReference type="ARBA" id="ARBA00022839"/>
    </source>
</evidence>
<organism evidence="11 12">
    <name type="scientific">Cryoendolithus antarcticus</name>
    <dbReference type="NCBI Taxonomy" id="1507870"/>
    <lineage>
        <taxon>Eukaryota</taxon>
        <taxon>Fungi</taxon>
        <taxon>Dikarya</taxon>
        <taxon>Ascomycota</taxon>
        <taxon>Pezizomycotina</taxon>
        <taxon>Dothideomycetes</taxon>
        <taxon>Dothideomycetidae</taxon>
        <taxon>Cladosporiales</taxon>
        <taxon>Cladosporiaceae</taxon>
        <taxon>Cryoendolithus</taxon>
    </lineage>
</organism>
<feature type="region of interest" description="Disordered" evidence="9">
    <location>
        <begin position="635"/>
        <end position="715"/>
    </location>
</feature>
<name>A0A1V8TMP0_9PEZI</name>
<dbReference type="Gene3D" id="1.10.150.80">
    <property type="entry name" value="HRDC domain"/>
    <property type="match status" value="1"/>
</dbReference>
<dbReference type="PANTHER" id="PTHR12124:SF47">
    <property type="entry name" value="EXOSOME COMPONENT 10"/>
    <property type="match status" value="1"/>
</dbReference>
<reference evidence="12" key="1">
    <citation type="submission" date="2017-03" db="EMBL/GenBank/DDBJ databases">
        <title>Genomes of endolithic fungi from Antarctica.</title>
        <authorList>
            <person name="Coleine C."/>
            <person name="Masonjones S."/>
            <person name="Stajich J.E."/>
        </authorList>
    </citation>
    <scope>NUCLEOTIDE SEQUENCE [LARGE SCALE GENOMIC DNA]</scope>
    <source>
        <strain evidence="12">CCFEE 5527</strain>
    </source>
</reference>
<comment type="subcellular location">
    <subcellularLocation>
        <location evidence="1">Nucleus</location>
    </subcellularLocation>
</comment>
<dbReference type="SUPFAM" id="SSF53098">
    <property type="entry name" value="Ribonuclease H-like"/>
    <property type="match status" value="1"/>
</dbReference>
<evidence type="ECO:0000256" key="7">
    <source>
        <dbReference type="ARBA" id="ARBA00023242"/>
    </source>
</evidence>
<evidence type="ECO:0000313" key="12">
    <source>
        <dbReference type="Proteomes" id="UP000192596"/>
    </source>
</evidence>
<accession>A0A1V8TMP0</accession>
<dbReference type="GO" id="GO:0071051">
    <property type="term" value="P:poly(A)-dependent snoRNA 3'-end processing"/>
    <property type="evidence" value="ECO:0007669"/>
    <property type="project" value="TreeGrafter"/>
</dbReference>
<dbReference type="InterPro" id="IPR012588">
    <property type="entry name" value="Exosome-assoc_fac_Rrp6_N"/>
</dbReference>
<dbReference type="Gene3D" id="3.30.420.10">
    <property type="entry name" value="Ribonuclease H-like superfamily/Ribonuclease H"/>
    <property type="match status" value="1"/>
</dbReference>
<dbReference type="SMART" id="SM00474">
    <property type="entry name" value="35EXOc"/>
    <property type="match status" value="1"/>
</dbReference>
<keyword evidence="4" id="KW-0378">Hydrolase</keyword>
<dbReference type="InterPro" id="IPR002121">
    <property type="entry name" value="HRDC_dom"/>
</dbReference>
<dbReference type="STRING" id="1507870.A0A1V8TMP0"/>
<dbReference type="InterPro" id="IPR049559">
    <property type="entry name" value="Rrp6p-like_exo"/>
</dbReference>
<dbReference type="Pfam" id="PF08066">
    <property type="entry name" value="PMC2NT"/>
    <property type="match status" value="1"/>
</dbReference>
<dbReference type="GO" id="GO:0071035">
    <property type="term" value="P:nuclear polyadenylation-dependent rRNA catabolic process"/>
    <property type="evidence" value="ECO:0007669"/>
    <property type="project" value="TreeGrafter"/>
</dbReference>
<keyword evidence="7" id="KW-0539">Nucleus</keyword>
<dbReference type="GO" id="GO:0071038">
    <property type="term" value="P:TRAMP-dependent tRNA surveillance pathway"/>
    <property type="evidence" value="ECO:0007669"/>
    <property type="project" value="TreeGrafter"/>
</dbReference>
<evidence type="ECO:0000259" key="10">
    <source>
        <dbReference type="PROSITE" id="PS50967"/>
    </source>
</evidence>
<dbReference type="InParanoid" id="A0A1V8TMP0"/>
<dbReference type="InterPro" id="IPR045092">
    <property type="entry name" value="Rrp6-like"/>
</dbReference>
<protein>
    <recommendedName>
        <fullName evidence="10">HRDC domain-containing protein</fullName>
    </recommendedName>
</protein>
<dbReference type="FunFam" id="1.10.150.80:FF:000001">
    <property type="entry name" value="Putative exosome component 10"/>
    <property type="match status" value="1"/>
</dbReference>
<dbReference type="PANTHER" id="PTHR12124">
    <property type="entry name" value="POLYMYOSITIS/SCLERODERMA AUTOANTIGEN-RELATED"/>
    <property type="match status" value="1"/>
</dbReference>
<gene>
    <name evidence="11" type="ORF">B0A48_03150</name>
</gene>
<evidence type="ECO:0000256" key="8">
    <source>
        <dbReference type="ARBA" id="ARBA00043957"/>
    </source>
</evidence>
<dbReference type="InterPro" id="IPR012337">
    <property type="entry name" value="RNaseH-like_sf"/>
</dbReference>
<comment type="caution">
    <text evidence="11">The sequence shown here is derived from an EMBL/GenBank/DDBJ whole genome shotgun (WGS) entry which is preliminary data.</text>
</comment>
<dbReference type="OrthoDB" id="2250022at2759"/>
<dbReference type="Pfam" id="PF00570">
    <property type="entry name" value="HRDC"/>
    <property type="match status" value="1"/>
</dbReference>
<dbReference type="GO" id="GO:0071044">
    <property type="term" value="P:histone mRNA catabolic process"/>
    <property type="evidence" value="ECO:0007669"/>
    <property type="project" value="TreeGrafter"/>
</dbReference>
<dbReference type="SUPFAM" id="SSF47819">
    <property type="entry name" value="HRDC-like"/>
    <property type="match status" value="1"/>
</dbReference>
<feature type="domain" description="HRDC" evidence="10">
    <location>
        <begin position="447"/>
        <end position="527"/>
    </location>
</feature>
<dbReference type="InterPro" id="IPR044876">
    <property type="entry name" value="HRDC_dom_sf"/>
</dbReference>
<dbReference type="GO" id="GO:0000467">
    <property type="term" value="P:exonucleolytic trimming to generate mature 3'-end of 5.8S rRNA from tricistronic rRNA transcript (SSU-rRNA, 5.8S rRNA, LSU-rRNA)"/>
    <property type="evidence" value="ECO:0007669"/>
    <property type="project" value="InterPro"/>
</dbReference>
<keyword evidence="12" id="KW-1185">Reference proteome</keyword>
<dbReference type="CDD" id="cd06147">
    <property type="entry name" value="Rrp6p_like_exo"/>
    <property type="match status" value="1"/>
</dbReference>
<dbReference type="InterPro" id="IPR010997">
    <property type="entry name" value="HRDC-like_sf"/>
</dbReference>
<dbReference type="InterPro" id="IPR036397">
    <property type="entry name" value="RNaseH_sf"/>
</dbReference>
<dbReference type="EMBL" id="NAJO01000005">
    <property type="protein sequence ID" value="OQO12508.1"/>
    <property type="molecule type" value="Genomic_DNA"/>
</dbReference>
<keyword evidence="6" id="KW-0269">Exonuclease</keyword>
<dbReference type="GO" id="GO:0000176">
    <property type="term" value="C:nuclear exosome (RNase complex)"/>
    <property type="evidence" value="ECO:0007669"/>
    <property type="project" value="InterPro"/>
</dbReference>
<dbReference type="GO" id="GO:0071040">
    <property type="term" value="P:nuclear polyadenylation-dependent antisense transcript catabolic process"/>
    <property type="evidence" value="ECO:0007669"/>
    <property type="project" value="TreeGrafter"/>
</dbReference>
<dbReference type="GO" id="GO:0071037">
    <property type="term" value="P:nuclear polyadenylation-dependent snRNA catabolic process"/>
    <property type="evidence" value="ECO:0007669"/>
    <property type="project" value="TreeGrafter"/>
</dbReference>
<evidence type="ECO:0000256" key="2">
    <source>
        <dbReference type="ARBA" id="ARBA00022552"/>
    </source>
</evidence>
<dbReference type="GO" id="GO:0003727">
    <property type="term" value="F:single-stranded RNA binding"/>
    <property type="evidence" value="ECO:0007669"/>
    <property type="project" value="TreeGrafter"/>
</dbReference>
<feature type="compositionally biased region" description="Basic residues" evidence="9">
    <location>
        <begin position="700"/>
        <end position="709"/>
    </location>
</feature>
<sequence>MDDFPTLQSTLTSALLDTTRSAIALAAEDLPFHRTIDSSLASALDAQNARLLSLTNRLLGSATAHADHVRPTLRDMDDVENNWAKVVDVVDSLLERADTALDDFTGAVKRLSPREQTPVGKVAARPSRVSAAVRVQDIEKPQLLFDHVPTNKENAPFRPLLSHKPHATVPLDTEPVATDEETASQFPHPYQLEIEQYRYPAEVYTYAEPIPYHPFESTTATFVDTEEALYEMLEELKKVKLIAIDLEHHDQRSYIGIVSLMQISTRDQDWIVDTLKPWRRKLQCLNEVFADPSVVKVLHGAHMDSIWLQRDLGLYLVGLFDTHHASRALGYPGGSYAYLLQRFTGVQAQKQYQTADWRMRPLSKELLDYARSDTHYLLYIYDNMRNELIERSDFHVPDFEKDKIYDVCERSKDYALQRYEHPVYDFDFGQGSGGWYKLVSRTPATLNKEEFAIFRALHKWRDDVAREQDDSVHYIMPNHMLFTLPRAVPANRAELLSTAQPATQTIRARADELVALIAEAKASSADGTDLLEVLAQIDPHHYKKALEKAASNEAAKGIAGVANFLPAKETPAGPAASGILANALLPLRSVTSMFWGASKFSADQQTRKITTAPAIALSVPLPPLTAEIFADPTTLQTPIAPSPAPVPAPQSAAAEEEEGENTFILSALSKPRKRPHSDLDPTSNTLALSPDADEAARAKAERKKARKEAKRAAAFQSMDVTPLAEEEEAFDYTTAPSILNPPRLSRDEMKAAEKARKKANPWTKSLDGPKGLGRTGKQREGGGRSVTYKS</sequence>
<evidence type="ECO:0000256" key="4">
    <source>
        <dbReference type="ARBA" id="ARBA00022801"/>
    </source>
</evidence>
<proteinExistence type="inferred from homology"/>
<evidence type="ECO:0000256" key="3">
    <source>
        <dbReference type="ARBA" id="ARBA00022722"/>
    </source>
</evidence>
<dbReference type="Proteomes" id="UP000192596">
    <property type="component" value="Unassembled WGS sequence"/>
</dbReference>
<dbReference type="GO" id="GO:0005730">
    <property type="term" value="C:nucleolus"/>
    <property type="evidence" value="ECO:0007669"/>
    <property type="project" value="TreeGrafter"/>
</dbReference>
<keyword evidence="5" id="KW-0271">Exosome</keyword>
<dbReference type="GO" id="GO:0000166">
    <property type="term" value="F:nucleotide binding"/>
    <property type="evidence" value="ECO:0007669"/>
    <property type="project" value="InterPro"/>
</dbReference>
<dbReference type="FunCoup" id="A0A1V8TMP0">
    <property type="interactions" value="1776"/>
</dbReference>
<evidence type="ECO:0000256" key="9">
    <source>
        <dbReference type="SAM" id="MobiDB-lite"/>
    </source>
</evidence>